<evidence type="ECO:0000259" key="1">
    <source>
        <dbReference type="PROSITE" id="PS50915"/>
    </source>
</evidence>
<dbReference type="PROSITE" id="PS50915">
    <property type="entry name" value="CRYSTALLIN_BETA_GAMMA"/>
    <property type="match status" value="1"/>
</dbReference>
<reference evidence="2" key="1">
    <citation type="submission" date="2021-06" db="EMBL/GenBank/DDBJ databases">
        <authorList>
            <person name="Hodson N. C."/>
            <person name="Mongue J. A."/>
            <person name="Jaron S. K."/>
        </authorList>
    </citation>
    <scope>NUCLEOTIDE SEQUENCE</scope>
</reference>
<gene>
    <name evidence="2" type="ORF">AFUS01_LOCUS13990</name>
</gene>
<accession>A0A8J2KF58</accession>
<evidence type="ECO:0000313" key="2">
    <source>
        <dbReference type="EMBL" id="CAG7725004.1"/>
    </source>
</evidence>
<dbReference type="OrthoDB" id="9895617at2759"/>
<proteinExistence type="predicted"/>
<dbReference type="EMBL" id="CAJVCH010116541">
    <property type="protein sequence ID" value="CAG7725004.1"/>
    <property type="molecule type" value="Genomic_DNA"/>
</dbReference>
<dbReference type="InterPro" id="IPR001064">
    <property type="entry name" value="Beta/gamma_crystallin"/>
</dbReference>
<comment type="caution">
    <text evidence="2">The sequence shown here is derived from an EMBL/GenBank/DDBJ whole genome shotgun (WGS) entry which is preliminary data.</text>
</comment>
<dbReference type="AlphaFoldDB" id="A0A8J2KF58"/>
<evidence type="ECO:0000313" key="3">
    <source>
        <dbReference type="Proteomes" id="UP000708208"/>
    </source>
</evidence>
<feature type="domain" description="Beta/gamma crystallin 'Greek key'" evidence="1">
    <location>
        <begin position="150"/>
        <end position="195"/>
    </location>
</feature>
<keyword evidence="3" id="KW-1185">Reference proteome</keyword>
<organism evidence="2 3">
    <name type="scientific">Allacma fusca</name>
    <dbReference type="NCBI Taxonomy" id="39272"/>
    <lineage>
        <taxon>Eukaryota</taxon>
        <taxon>Metazoa</taxon>
        <taxon>Ecdysozoa</taxon>
        <taxon>Arthropoda</taxon>
        <taxon>Hexapoda</taxon>
        <taxon>Collembola</taxon>
        <taxon>Symphypleona</taxon>
        <taxon>Sminthuridae</taxon>
        <taxon>Allacma</taxon>
    </lineage>
</organism>
<name>A0A8J2KF58_9HEXA</name>
<sequence length="301" mass="34254">MQILMGLPVTAHVLENALAKALHLDHNLLATIYSQKSFEGHSTTITGCSGFALQLWQSKSNACLRDFQKCYTDVKSVRFCGSNFPRQYNRSQGFRKGYCYENDCSTRGGSYFWCNLENRVSWDFCSHRPNLNYMGENWGHESYHSDDSVMHLILYTHKNFQGDSVEIFPDDTENLHQDLESCSWSNRISSISLCDTHFPPKFVQPNGSHGDECKSTCESRGESYFWCQVGSLPHEVDFCLPRPHQDYFGNYCEGNCSTTDPWTLIHLNPRSSGSDLKNSLSLTITVILQSLRFICLNAGDT</sequence>
<dbReference type="Proteomes" id="UP000708208">
    <property type="component" value="Unassembled WGS sequence"/>
</dbReference>
<protein>
    <recommendedName>
        <fullName evidence="1">Beta/gamma crystallin 'Greek key' domain-containing protein</fullName>
    </recommendedName>
</protein>